<accession>A0A8S1HJ76</accession>
<name>A0A8S1HJ76_9PELO</name>
<dbReference type="EMBL" id="CAJGYM010000053">
    <property type="protein sequence ID" value="CAD6195325.1"/>
    <property type="molecule type" value="Genomic_DNA"/>
</dbReference>
<sequence length="176" mass="20361">MPSTDDYIKLGTQFVFTNFVQNMFPFFREEVVGLYELRNENLFVWEGVCAIAEEDESTNFFKAVGGNVLHFVVKLPQFSQITSEGYWNCVEISGRIFGHAEVYYHATDPETAGLVLEDVLRWKKQNSFLKLSVRLDPDPLRERTSSEAEARVQSWASLVENFSHDWTVVRDFNMLS</sequence>
<organism evidence="1 2">
    <name type="scientific">Caenorhabditis auriculariae</name>
    <dbReference type="NCBI Taxonomy" id="2777116"/>
    <lineage>
        <taxon>Eukaryota</taxon>
        <taxon>Metazoa</taxon>
        <taxon>Ecdysozoa</taxon>
        <taxon>Nematoda</taxon>
        <taxon>Chromadorea</taxon>
        <taxon>Rhabditida</taxon>
        <taxon>Rhabditina</taxon>
        <taxon>Rhabditomorpha</taxon>
        <taxon>Rhabditoidea</taxon>
        <taxon>Rhabditidae</taxon>
        <taxon>Peloderinae</taxon>
        <taxon>Caenorhabditis</taxon>
    </lineage>
</organism>
<dbReference type="OrthoDB" id="5871586at2759"/>
<comment type="caution">
    <text evidence="1">The sequence shown here is derived from an EMBL/GenBank/DDBJ whole genome shotgun (WGS) entry which is preliminary data.</text>
</comment>
<gene>
    <name evidence="1" type="ORF">CAUJ_LOCUS11244</name>
</gene>
<reference evidence="1" key="1">
    <citation type="submission" date="2020-10" db="EMBL/GenBank/DDBJ databases">
        <authorList>
            <person name="Kikuchi T."/>
        </authorList>
    </citation>
    <scope>NUCLEOTIDE SEQUENCE</scope>
    <source>
        <strain evidence="1">NKZ352</strain>
    </source>
</reference>
<evidence type="ECO:0000313" key="2">
    <source>
        <dbReference type="Proteomes" id="UP000835052"/>
    </source>
</evidence>
<protein>
    <submittedName>
        <fullName evidence="1">Uncharacterized protein</fullName>
    </submittedName>
</protein>
<dbReference type="AlphaFoldDB" id="A0A8S1HJ76"/>
<keyword evidence="2" id="KW-1185">Reference proteome</keyword>
<evidence type="ECO:0000313" key="1">
    <source>
        <dbReference type="EMBL" id="CAD6195325.1"/>
    </source>
</evidence>
<proteinExistence type="predicted"/>
<dbReference type="Proteomes" id="UP000835052">
    <property type="component" value="Unassembled WGS sequence"/>
</dbReference>